<feature type="compositionally biased region" description="Acidic residues" evidence="5">
    <location>
        <begin position="543"/>
        <end position="552"/>
    </location>
</feature>
<feature type="domain" description="C3H1-type" evidence="6">
    <location>
        <begin position="374"/>
        <end position="400"/>
    </location>
</feature>
<dbReference type="GO" id="GO:0005634">
    <property type="term" value="C:nucleus"/>
    <property type="evidence" value="ECO:0007669"/>
    <property type="project" value="TreeGrafter"/>
</dbReference>
<accession>A0A168QW76</accession>
<feature type="compositionally biased region" description="Basic and acidic residues" evidence="5">
    <location>
        <begin position="560"/>
        <end position="574"/>
    </location>
</feature>
<feature type="zinc finger region" description="C3H1-type" evidence="4">
    <location>
        <begin position="315"/>
        <end position="343"/>
    </location>
</feature>
<gene>
    <name evidence="7" type="primary">ABSGL_11539.1 scaffold 12295</name>
</gene>
<dbReference type="InParanoid" id="A0A168QW76"/>
<proteinExistence type="predicted"/>
<feature type="zinc finger region" description="C3H1-type" evidence="4">
    <location>
        <begin position="347"/>
        <end position="373"/>
    </location>
</feature>
<reference evidence="7" key="1">
    <citation type="submission" date="2016-04" db="EMBL/GenBank/DDBJ databases">
        <authorList>
            <person name="Evans L.H."/>
            <person name="Alamgir A."/>
            <person name="Owens N."/>
            <person name="Weber N.D."/>
            <person name="Virtaneva K."/>
            <person name="Barbian K."/>
            <person name="Babar A."/>
            <person name="Rosenke K."/>
        </authorList>
    </citation>
    <scope>NUCLEOTIDE SEQUENCE [LARGE SCALE GENOMIC DNA]</scope>
    <source>
        <strain evidence="7">CBS 101.48</strain>
    </source>
</reference>
<feature type="region of interest" description="Disordered" evidence="5">
    <location>
        <begin position="450"/>
        <end position="483"/>
    </location>
</feature>
<dbReference type="Pfam" id="PF14608">
    <property type="entry name" value="zf-CCCH_2"/>
    <property type="match status" value="1"/>
</dbReference>
<dbReference type="OMA" id="EKGKCER"/>
<dbReference type="SMART" id="SM00356">
    <property type="entry name" value="ZnF_C3H1"/>
    <property type="match status" value="4"/>
</dbReference>
<evidence type="ECO:0000256" key="1">
    <source>
        <dbReference type="ARBA" id="ARBA00022723"/>
    </source>
</evidence>
<dbReference type="InterPro" id="IPR036855">
    <property type="entry name" value="Znf_CCCH_sf"/>
</dbReference>
<dbReference type="Pfam" id="PF00642">
    <property type="entry name" value="zf-CCCH"/>
    <property type="match status" value="1"/>
</dbReference>
<name>A0A168QW76_ABSGL</name>
<dbReference type="PANTHER" id="PTHR46156">
    <property type="entry name" value="CCCH ZINGC FINGER"/>
    <property type="match status" value="1"/>
</dbReference>
<feature type="domain" description="C3H1-type" evidence="6">
    <location>
        <begin position="315"/>
        <end position="343"/>
    </location>
</feature>
<dbReference type="PANTHER" id="PTHR46156:SF1">
    <property type="entry name" value="ZINC FINGER CCCH DOMAIN-CONTAINING PROTEIN 3"/>
    <property type="match status" value="1"/>
</dbReference>
<evidence type="ECO:0000256" key="2">
    <source>
        <dbReference type="ARBA" id="ARBA00022771"/>
    </source>
</evidence>
<feature type="compositionally biased region" description="Polar residues" evidence="5">
    <location>
        <begin position="137"/>
        <end position="156"/>
    </location>
</feature>
<feature type="region of interest" description="Disordered" evidence="5">
    <location>
        <begin position="22"/>
        <end position="159"/>
    </location>
</feature>
<feature type="domain" description="C3H1-type" evidence="6">
    <location>
        <begin position="401"/>
        <end position="429"/>
    </location>
</feature>
<feature type="zinc finger region" description="C3H1-type" evidence="4">
    <location>
        <begin position="374"/>
        <end position="400"/>
    </location>
</feature>
<sequence>MPSESELLNDISKITNAIQQHRQAQQYQQRPRPSSSYQYSSSIRPGYPTSHYNHSTLRGRGRGRGGTNLTLRPSSQAPSMQYVRPAAESFNKTAYRPNPTHNKTLVLNNTNPANPTPSMQPPSLQPTSYRPVISTPRPFQNKTLGNSLRSGSTRPSSAVPRRYQGLNRTLVMNNSNNTVASSSSPATLLARPGRNKKLVIRDPKTADRFKRYINSNGQQVVEIDGVPFINMGKRLVRQDIHGQRTVSSTPRVLIRRLVKRRDKNQNLVLGKRRRDYGMANDSAAQRPRLEGYERHGSRTLVRSTVNNKDPRRRSGKKQTYCGTFTRYGTCPKGPRCKFIHDPKHVAICIRFLVSGSKKKCPQGAHCPLSHDPTPHNTPHCRHFQRIKCTNEDCPFAHVRVRPDAPLCRAFGVEGYCPKGLACKDLHVIVCPTFAVLGKCTKPGCKLPHVSPSYKPKAPASTATASSTASTSTNTSTKDDSKVNFGKQQWIRPGLENTFEQQRQKQKNSPRPPPPTPAPTPLETSKANKDMDDMKEDGFVPLFGDDDDEDDADWNQYLIKNPEDVEEIKSLRFSDETEPVDEQGGDDDNDDSDQDDDYNDNSDRDDDGNDISDQDDDTRQEDDFVYEEVLDDDDDDMDGDDSSVEEIYEEASDLEDD</sequence>
<keyword evidence="1 4" id="KW-0479">Metal-binding</keyword>
<dbReference type="InterPro" id="IPR000571">
    <property type="entry name" value="Znf_CCCH"/>
</dbReference>
<feature type="compositionally biased region" description="Pro residues" evidence="5">
    <location>
        <begin position="114"/>
        <end position="124"/>
    </location>
</feature>
<evidence type="ECO:0000313" key="7">
    <source>
        <dbReference type="EMBL" id="SAM05664.1"/>
    </source>
</evidence>
<dbReference type="Gene3D" id="4.10.1000.10">
    <property type="entry name" value="Zinc finger, CCCH-type"/>
    <property type="match status" value="2"/>
</dbReference>
<feature type="compositionally biased region" description="Low complexity" evidence="5">
    <location>
        <begin position="459"/>
        <end position="475"/>
    </location>
</feature>
<dbReference type="EMBL" id="LT554468">
    <property type="protein sequence ID" value="SAM05664.1"/>
    <property type="molecule type" value="Genomic_DNA"/>
</dbReference>
<evidence type="ECO:0000256" key="5">
    <source>
        <dbReference type="SAM" id="MobiDB-lite"/>
    </source>
</evidence>
<feature type="compositionally biased region" description="Basic and acidic residues" evidence="5">
    <location>
        <begin position="525"/>
        <end position="537"/>
    </location>
</feature>
<feature type="region of interest" description="Disordered" evidence="5">
    <location>
        <begin position="498"/>
        <end position="656"/>
    </location>
</feature>
<dbReference type="SUPFAM" id="SSF90229">
    <property type="entry name" value="CCCH zinc finger"/>
    <property type="match status" value="2"/>
</dbReference>
<dbReference type="Gene3D" id="6.10.250.3220">
    <property type="match status" value="1"/>
</dbReference>
<dbReference type="GO" id="GO:0008270">
    <property type="term" value="F:zinc ion binding"/>
    <property type="evidence" value="ECO:0007669"/>
    <property type="project" value="UniProtKB-KW"/>
</dbReference>
<feature type="compositionally biased region" description="Low complexity" evidence="5">
    <location>
        <begin position="22"/>
        <end position="45"/>
    </location>
</feature>
<evidence type="ECO:0000256" key="4">
    <source>
        <dbReference type="PROSITE-ProRule" id="PRU00723"/>
    </source>
</evidence>
<dbReference type="Proteomes" id="UP000078561">
    <property type="component" value="Unassembled WGS sequence"/>
</dbReference>
<dbReference type="PROSITE" id="PS50103">
    <property type="entry name" value="ZF_C3H1"/>
    <property type="match status" value="4"/>
</dbReference>
<evidence type="ECO:0000259" key="6">
    <source>
        <dbReference type="PROSITE" id="PS50103"/>
    </source>
</evidence>
<feature type="compositionally biased region" description="Acidic residues" evidence="5">
    <location>
        <begin position="575"/>
        <end position="656"/>
    </location>
</feature>
<keyword evidence="3 4" id="KW-0862">Zinc</keyword>
<dbReference type="AlphaFoldDB" id="A0A168QW76"/>
<protein>
    <recommendedName>
        <fullName evidence="6">C3H1-type domain-containing protein</fullName>
    </recommendedName>
</protein>
<dbReference type="STRING" id="4829.A0A168QW76"/>
<evidence type="ECO:0000256" key="3">
    <source>
        <dbReference type="ARBA" id="ARBA00022833"/>
    </source>
</evidence>
<evidence type="ECO:0000313" key="8">
    <source>
        <dbReference type="Proteomes" id="UP000078561"/>
    </source>
</evidence>
<feature type="compositionally biased region" description="Pro residues" evidence="5">
    <location>
        <begin position="509"/>
        <end position="519"/>
    </location>
</feature>
<dbReference type="OrthoDB" id="410307at2759"/>
<keyword evidence="8" id="KW-1185">Reference proteome</keyword>
<feature type="domain" description="C3H1-type" evidence="6">
    <location>
        <begin position="347"/>
        <end position="373"/>
    </location>
</feature>
<feature type="compositionally biased region" description="Polar residues" evidence="5">
    <location>
        <begin position="99"/>
        <end position="113"/>
    </location>
</feature>
<feature type="zinc finger region" description="C3H1-type" evidence="4">
    <location>
        <begin position="401"/>
        <end position="429"/>
    </location>
</feature>
<keyword evidence="2 4" id="KW-0863">Zinc-finger</keyword>
<organism evidence="7">
    <name type="scientific">Absidia glauca</name>
    <name type="common">Pin mould</name>
    <dbReference type="NCBI Taxonomy" id="4829"/>
    <lineage>
        <taxon>Eukaryota</taxon>
        <taxon>Fungi</taxon>
        <taxon>Fungi incertae sedis</taxon>
        <taxon>Mucoromycota</taxon>
        <taxon>Mucoromycotina</taxon>
        <taxon>Mucoromycetes</taxon>
        <taxon>Mucorales</taxon>
        <taxon>Cunninghamellaceae</taxon>
        <taxon>Absidia</taxon>
    </lineage>
</organism>